<feature type="region of interest" description="Disordered" evidence="4">
    <location>
        <begin position="1224"/>
        <end position="1278"/>
    </location>
</feature>
<dbReference type="GO" id="GO:0000076">
    <property type="term" value="P:DNA replication checkpoint signaling"/>
    <property type="evidence" value="ECO:0007669"/>
    <property type="project" value="TreeGrafter"/>
</dbReference>
<feature type="compositionally biased region" description="Basic and acidic residues" evidence="4">
    <location>
        <begin position="854"/>
        <end position="868"/>
    </location>
</feature>
<feature type="compositionally biased region" description="Polar residues" evidence="4">
    <location>
        <begin position="589"/>
        <end position="599"/>
    </location>
</feature>
<keyword evidence="3" id="KW-0131">Cell cycle</keyword>
<dbReference type="EMBL" id="LSRQ01000444">
    <property type="protein sequence ID" value="OAY82736.1"/>
    <property type="molecule type" value="Genomic_DNA"/>
</dbReference>
<dbReference type="GO" id="GO:0043111">
    <property type="term" value="P:replication fork arrest"/>
    <property type="evidence" value="ECO:0007669"/>
    <property type="project" value="TreeGrafter"/>
</dbReference>
<evidence type="ECO:0000256" key="1">
    <source>
        <dbReference type="ARBA" id="ARBA00004123"/>
    </source>
</evidence>
<evidence type="ECO:0000313" key="7">
    <source>
        <dbReference type="Proteomes" id="UP000092600"/>
    </source>
</evidence>
<feature type="compositionally biased region" description="Basic and acidic residues" evidence="4">
    <location>
        <begin position="876"/>
        <end position="885"/>
    </location>
</feature>
<sequence>MEDEGLSGICAGLGSAEEDEDGAIIGYTTGENCLDNLKDLQRYLRRDDPQRRNVFKQICKWNVVSHDLIPIIEYYQNDHNLMISAVKILVFLTMPVDPSSDDVAQQIECLWDLKAAMARNVMIAVIVSLLEDPLDHLERDSFTEDDWKLVQLVVTLFRNILAIQDITLQQKASGSATQFLCLTDSILELLFQENIMDIILVLTQHVGESSGYLQQDNLLLLEIFHNIFLRRDPELIAKVYNKKSETDGDINASLDSLKSIMEEEREKKRIIKQRSLERHSMFSGTFTRLSMDGSKMLFKGNPASASGNSFLKVHKVQRGPLKRIAWDHGSLLLPKKNISELLHNFLNQFLSGGYNGRSILRDIEKEDPSIQHSDIITFFQVAAFVFSFQYQRALVCKKPDMKGSTSESSLNYEDVDHSSFSGDLCGSVAATMNGAMFNLVINKWREAFESLKETSDYKTLSAAGSLMKKMIRLIDLVLKIFPEDSKEPQTARILLYKLFYDQTDQGLTHFLFNQFKSFDSHKQPKSDLADLLEIIHVVFRLMEKLQACGLLRVSKKTRRGRKKKAPNENVHKEAANVHKEAAKPREADASTTEVNSQLDESGMPTCQPFVDSGELGQEQVEPNLPEAADIEGKLFSNPLDSEEVNTNFIDIADGTSDYSTDDQVPATSEVDFNVSRLVLSFANNAVINNLGWLLRYYKSNSVGTNHHLISMLRRFCEDLEMTPMLYQLSLLTIIYDILADKKSTRCKEYANITSFLTKFVRKMLKLMTKQPLFFVEILFWKTRKECHCMNADALMCDIANFKKDIRNLGNNGTGLSNNREQVQKSIADSLGDDEADLAVPYYPHHQTEEISSDGTHEDDLDKPNEVTNKKISSRSLVDKGSEDKNGNTISPNFETTMAPRRKRAPALNQEQENTIRNLYEKYVTDTNFPGHFRYKDERKCAHLIAEALDSDGKVSSAQVSRKLKQLGLRTGIRKTPEDGGASSSARDDPNIVRLNALERDASHSMSDHGKGSILDSSIHRRKRTRAFSKDQELQIKELFARYKNDENCSRMIAKALDADNTYTASQVSHKLKQLGLLVLGKKVSPIDVELTEDKRTIDSDAQSDEETLLGMLPKRQRKTMFLADAATIVPQDVEASKDHNSDVEMLRTDKKASEDYDSDRETLSTILGQRKKGISPVDIMARTSKLESDTKIPSATFEDVMGQHESESNLESRREVVSTDALEDDIASEVDYTDDRGQETGNELMELEDSGDDTNSAAPQNVMHRRNLRLVIDEDEDE</sequence>
<accession>A0A199W0G8</accession>
<protein>
    <submittedName>
        <fullName evidence="6">Mating-type switching protein swi1</fullName>
    </submittedName>
</protein>
<feature type="region of interest" description="Disordered" evidence="4">
    <location>
        <begin position="846"/>
        <end position="912"/>
    </location>
</feature>
<reference evidence="6 7" key="1">
    <citation type="journal article" date="2016" name="DNA Res.">
        <title>The draft genome of MD-2 pineapple using hybrid error correction of long reads.</title>
        <authorList>
            <person name="Redwan R.M."/>
            <person name="Saidin A."/>
            <person name="Kumar S.V."/>
        </authorList>
    </citation>
    <scope>NUCLEOTIDE SEQUENCE [LARGE SCALE GENOMIC DNA]</scope>
    <source>
        <strain evidence="7">cv. MD2</strain>
        <tissue evidence="6">Leaf</tissue>
    </source>
</reference>
<feature type="compositionally biased region" description="Basic and acidic residues" evidence="4">
    <location>
        <begin position="575"/>
        <end position="588"/>
    </location>
</feature>
<dbReference type="Proteomes" id="UP000092600">
    <property type="component" value="Unassembled WGS sequence"/>
</dbReference>
<evidence type="ECO:0000313" key="6">
    <source>
        <dbReference type="EMBL" id="OAY82736.1"/>
    </source>
</evidence>
<dbReference type="GO" id="GO:0006281">
    <property type="term" value="P:DNA repair"/>
    <property type="evidence" value="ECO:0007669"/>
    <property type="project" value="TreeGrafter"/>
</dbReference>
<comment type="caution">
    <text evidence="6">The sequence shown here is derived from an EMBL/GenBank/DDBJ whole genome shotgun (WGS) entry which is preliminary data.</text>
</comment>
<dbReference type="InterPro" id="IPR006906">
    <property type="entry name" value="Timeless_N"/>
</dbReference>
<dbReference type="PANTHER" id="PTHR22940:SF4">
    <property type="entry name" value="PROTEIN TIMELESS HOMOLOG"/>
    <property type="match status" value="1"/>
</dbReference>
<dbReference type="GO" id="GO:0003677">
    <property type="term" value="F:DNA binding"/>
    <property type="evidence" value="ECO:0007669"/>
    <property type="project" value="TreeGrafter"/>
</dbReference>
<dbReference type="AlphaFoldDB" id="A0A199W0G8"/>
<comment type="subcellular location">
    <subcellularLocation>
        <location evidence="1">Nucleus</location>
    </subcellularLocation>
</comment>
<feature type="region of interest" description="Disordered" evidence="4">
    <location>
        <begin position="575"/>
        <end position="603"/>
    </location>
</feature>
<feature type="compositionally biased region" description="Polar residues" evidence="4">
    <location>
        <begin position="886"/>
        <end position="895"/>
    </location>
</feature>
<evidence type="ECO:0000256" key="4">
    <source>
        <dbReference type="SAM" id="MobiDB-lite"/>
    </source>
</evidence>
<gene>
    <name evidence="6" type="ORF">ACMD2_01580</name>
</gene>
<dbReference type="STRING" id="4615.A0A199W0G8"/>
<dbReference type="InterPro" id="IPR044998">
    <property type="entry name" value="Timeless"/>
</dbReference>
<dbReference type="GO" id="GO:0031298">
    <property type="term" value="C:replication fork protection complex"/>
    <property type="evidence" value="ECO:0007669"/>
    <property type="project" value="TreeGrafter"/>
</dbReference>
<keyword evidence="2" id="KW-0539">Nucleus</keyword>
<feature type="domain" description="Timeless N-terminal" evidence="5">
    <location>
        <begin position="27"/>
        <end position="287"/>
    </location>
</feature>
<dbReference type="Pfam" id="PF04821">
    <property type="entry name" value="TIMELESS"/>
    <property type="match status" value="1"/>
</dbReference>
<evidence type="ECO:0000256" key="2">
    <source>
        <dbReference type="ARBA" id="ARBA00023242"/>
    </source>
</evidence>
<dbReference type="PANTHER" id="PTHR22940">
    <property type="entry name" value="TIMEOUT/TIMELESS-2"/>
    <property type="match status" value="1"/>
</dbReference>
<evidence type="ECO:0000259" key="5">
    <source>
        <dbReference type="Pfam" id="PF04821"/>
    </source>
</evidence>
<name>A0A199W0G8_ANACO</name>
<proteinExistence type="predicted"/>
<evidence type="ECO:0000256" key="3">
    <source>
        <dbReference type="ARBA" id="ARBA00023306"/>
    </source>
</evidence>
<organism evidence="6 7">
    <name type="scientific">Ananas comosus</name>
    <name type="common">Pineapple</name>
    <name type="synonym">Ananas ananas</name>
    <dbReference type="NCBI Taxonomy" id="4615"/>
    <lineage>
        <taxon>Eukaryota</taxon>
        <taxon>Viridiplantae</taxon>
        <taxon>Streptophyta</taxon>
        <taxon>Embryophyta</taxon>
        <taxon>Tracheophyta</taxon>
        <taxon>Spermatophyta</taxon>
        <taxon>Magnoliopsida</taxon>
        <taxon>Liliopsida</taxon>
        <taxon>Poales</taxon>
        <taxon>Bromeliaceae</taxon>
        <taxon>Bromelioideae</taxon>
        <taxon>Ananas</taxon>
    </lineage>
</organism>